<gene>
    <name evidence="1" type="ORF">CCUS01_02791</name>
</gene>
<dbReference type="EMBL" id="MPDP01000013">
    <property type="protein sequence ID" value="KAK1496444.1"/>
    <property type="molecule type" value="Genomic_DNA"/>
</dbReference>
<accession>A0AAJ0DPG6</accession>
<evidence type="ECO:0000313" key="2">
    <source>
        <dbReference type="Proteomes" id="UP001239213"/>
    </source>
</evidence>
<reference evidence="1" key="1">
    <citation type="submission" date="2016-11" db="EMBL/GenBank/DDBJ databases">
        <title>The genome sequence of Colletotrichum cuscutae.</title>
        <authorList>
            <person name="Baroncelli R."/>
        </authorList>
    </citation>
    <scope>NUCLEOTIDE SEQUENCE</scope>
    <source>
        <strain evidence="1">IMI 304802</strain>
    </source>
</reference>
<dbReference type="Gene3D" id="1.25.40.20">
    <property type="entry name" value="Ankyrin repeat-containing domain"/>
    <property type="match status" value="1"/>
</dbReference>
<comment type="caution">
    <text evidence="1">The sequence shown here is derived from an EMBL/GenBank/DDBJ whole genome shotgun (WGS) entry which is preliminary data.</text>
</comment>
<dbReference type="AlphaFoldDB" id="A0AAJ0DPG6"/>
<name>A0AAJ0DPG6_9PEZI</name>
<organism evidence="1 2">
    <name type="scientific">Colletotrichum cuscutae</name>
    <dbReference type="NCBI Taxonomy" id="1209917"/>
    <lineage>
        <taxon>Eukaryota</taxon>
        <taxon>Fungi</taxon>
        <taxon>Dikarya</taxon>
        <taxon>Ascomycota</taxon>
        <taxon>Pezizomycotina</taxon>
        <taxon>Sordariomycetes</taxon>
        <taxon>Hypocreomycetidae</taxon>
        <taxon>Glomerellales</taxon>
        <taxon>Glomerellaceae</taxon>
        <taxon>Colletotrichum</taxon>
        <taxon>Colletotrichum acutatum species complex</taxon>
    </lineage>
</organism>
<dbReference type="Proteomes" id="UP001239213">
    <property type="component" value="Unassembled WGS sequence"/>
</dbReference>
<sequence length="317" mass="35680">MLDFFASFRFSPIQRLDFFTVLVQELAVVVCGNQQHSPPLLSQNILIPKSKQQEEMGPTVWESFSFLHFAATFGMAQYVKTTVASMDNPTIVDTSNVNLLITAAYSSVPAMVDFLLQEGWHPNELVTTCGLKSSLKGEKCFVSVWEAFLYRVAGFLSAFCDGKSRTPVWKVRNRERVEHLNDMFSIVESFLQSGADAEVEILVCNGTTYSEQDEEAETLTRPASRVSFSQILQLAQPKNAVALQTLLVKPKRNILVRILGRTTMRNPKSRIELAKYPMATMEYLMKEKWEAKGLVSLAANRVYLEFARTGGFIANSY</sequence>
<dbReference type="SUPFAM" id="SSF48403">
    <property type="entry name" value="Ankyrin repeat"/>
    <property type="match status" value="1"/>
</dbReference>
<evidence type="ECO:0008006" key="3">
    <source>
        <dbReference type="Google" id="ProtNLM"/>
    </source>
</evidence>
<dbReference type="InterPro" id="IPR036770">
    <property type="entry name" value="Ankyrin_rpt-contain_sf"/>
</dbReference>
<protein>
    <recommendedName>
        <fullName evidence="3">Ankyrin repeat protein</fullName>
    </recommendedName>
</protein>
<evidence type="ECO:0000313" key="1">
    <source>
        <dbReference type="EMBL" id="KAK1496444.1"/>
    </source>
</evidence>
<keyword evidence="2" id="KW-1185">Reference proteome</keyword>
<proteinExistence type="predicted"/>